<gene>
    <name evidence="1" type="ORF">E1295_37895</name>
</gene>
<dbReference type="Proteomes" id="UP000295136">
    <property type="component" value="Unassembled WGS sequence"/>
</dbReference>
<protein>
    <submittedName>
        <fullName evidence="1">Uncharacterized protein</fullName>
    </submittedName>
</protein>
<evidence type="ECO:0000313" key="1">
    <source>
        <dbReference type="EMBL" id="TDE33608.1"/>
    </source>
</evidence>
<accession>A0A4R5EGX5</accession>
<dbReference type="InterPro" id="IPR045592">
    <property type="entry name" value="DUF6461"/>
</dbReference>
<dbReference type="Pfam" id="PF20062">
    <property type="entry name" value="DUF6461"/>
    <property type="match status" value="1"/>
</dbReference>
<evidence type="ECO:0000313" key="2">
    <source>
        <dbReference type="Proteomes" id="UP000295136"/>
    </source>
</evidence>
<sequence>MSITFSHGLGIDEVAAVFGDLGTGLYYTYPEAVEESYEAFEAAGIGCTAIVGELGKWVVTVEPDGYKGNLWHVLQRLSQSDRAISVLCGHGTYNLSYVVHSQMVADLRLRDYSHKSPMESSELDPYFEGLEFTGNDSIIKASALTVCERLTHERLDGTWLNRRHRWLMWEDPD</sequence>
<reference evidence="1 2" key="1">
    <citation type="submission" date="2019-03" db="EMBL/GenBank/DDBJ databases">
        <title>Draft genome sequences of novel Actinobacteria.</title>
        <authorList>
            <person name="Sahin N."/>
            <person name="Ay H."/>
            <person name="Saygin H."/>
        </authorList>
    </citation>
    <scope>NUCLEOTIDE SEQUENCE [LARGE SCALE GENOMIC DNA]</scope>
    <source>
        <strain evidence="1 2">6K102</strain>
    </source>
</reference>
<dbReference type="EMBL" id="SMLD01000156">
    <property type="protein sequence ID" value="TDE33608.1"/>
    <property type="molecule type" value="Genomic_DNA"/>
</dbReference>
<dbReference type="AlphaFoldDB" id="A0A4R5EGX5"/>
<proteinExistence type="predicted"/>
<organism evidence="1 2">
    <name type="scientific">Nonomuraea mesophila</name>
    <dbReference type="NCBI Taxonomy" id="2530382"/>
    <lineage>
        <taxon>Bacteria</taxon>
        <taxon>Bacillati</taxon>
        <taxon>Actinomycetota</taxon>
        <taxon>Actinomycetes</taxon>
        <taxon>Streptosporangiales</taxon>
        <taxon>Streptosporangiaceae</taxon>
        <taxon>Nonomuraea</taxon>
    </lineage>
</organism>
<keyword evidence="2" id="KW-1185">Reference proteome</keyword>
<name>A0A4R5EGX5_9ACTN</name>
<comment type="caution">
    <text evidence="1">The sequence shown here is derived from an EMBL/GenBank/DDBJ whole genome shotgun (WGS) entry which is preliminary data.</text>
</comment>